<evidence type="ECO:0000256" key="1">
    <source>
        <dbReference type="ARBA" id="ARBA00007665"/>
    </source>
</evidence>
<proteinExistence type="inferred from homology"/>
<dbReference type="Proteomes" id="UP001320420">
    <property type="component" value="Unassembled WGS sequence"/>
</dbReference>
<comment type="caution">
    <text evidence="4">The sequence shown here is derived from an EMBL/GenBank/DDBJ whole genome shotgun (WGS) entry which is preliminary data.</text>
</comment>
<dbReference type="GO" id="GO:0140469">
    <property type="term" value="P:GCN2-mediated signaling"/>
    <property type="evidence" value="ECO:0007669"/>
    <property type="project" value="TreeGrafter"/>
</dbReference>
<feature type="domain" description="Impact N-terminal" evidence="3">
    <location>
        <begin position="246"/>
        <end position="358"/>
    </location>
</feature>
<sequence>MTRVKALQSNNLKSIQQIAEAPLSSVESAIKDAKAARTLHNACKARIKQANSGIQGPSSTAKRPGAEQSAPGDAKRSRISDLEAGGLGGLEPVSPQEHEASLDIPVETDEQIIQATTLVTNRAPLVLAFAVELLRHTMPEQPPSGRLSLAQAVVSANSRSKAVSIGLEKGSSAEQEGWGHGQPKVKVMGREVSVLKRSGYTWKEEEDVKTEQRQETIDSSLTSKPVEAGSVAKTQSWSASQPVTLKKSTFVVRAIHISQPSQRQSLLQSLFTDVPSLQTASHNAWAYRVRVPTNLFNATTIKEDSFDDEETGAGNFLLKNMRELDTVDTLVLMTRWYGGIMLGPDRWTIMQKCMREALAERLRLTGAQVSLGGEALWGLDLEAMKNKSATAGSASRSYEAGVVGMPVHRPEAAKAYLLKSFATRIDDGAYVEANGDKEGQSTPQKSGTSIKPAAKKKTAKALDVEKQENTARLLGAIRLLYDSWAGHLSATELDRRAWSWYATVRPEVEEGPAGWGAKGRLNLSDILDLRRKEG</sequence>
<dbReference type="InterPro" id="IPR036956">
    <property type="entry name" value="Impact_N_sf"/>
</dbReference>
<dbReference type="Pfam" id="PF01205">
    <property type="entry name" value="Impact_N"/>
    <property type="match status" value="1"/>
</dbReference>
<dbReference type="SUPFAM" id="SSF54211">
    <property type="entry name" value="Ribosomal protein S5 domain 2-like"/>
    <property type="match status" value="1"/>
</dbReference>
<organism evidence="4 5">
    <name type="scientific">Diatrype stigma</name>
    <dbReference type="NCBI Taxonomy" id="117547"/>
    <lineage>
        <taxon>Eukaryota</taxon>
        <taxon>Fungi</taxon>
        <taxon>Dikarya</taxon>
        <taxon>Ascomycota</taxon>
        <taxon>Pezizomycotina</taxon>
        <taxon>Sordariomycetes</taxon>
        <taxon>Xylariomycetidae</taxon>
        <taxon>Xylariales</taxon>
        <taxon>Diatrypaceae</taxon>
        <taxon>Diatrype</taxon>
    </lineage>
</organism>
<gene>
    <name evidence="4" type="ORF">SLS62_010407</name>
</gene>
<feature type="compositionally biased region" description="Polar residues" evidence="2">
    <location>
        <begin position="440"/>
        <end position="449"/>
    </location>
</feature>
<dbReference type="GO" id="GO:0005737">
    <property type="term" value="C:cytoplasm"/>
    <property type="evidence" value="ECO:0007669"/>
    <property type="project" value="TreeGrafter"/>
</dbReference>
<reference evidence="4 5" key="1">
    <citation type="submission" date="2024-02" db="EMBL/GenBank/DDBJ databases">
        <title>De novo assembly and annotation of 12 fungi associated with fruit tree decline syndrome in Ontario, Canada.</title>
        <authorList>
            <person name="Sulman M."/>
            <person name="Ellouze W."/>
            <person name="Ilyukhin E."/>
        </authorList>
    </citation>
    <scope>NUCLEOTIDE SEQUENCE [LARGE SCALE GENOMIC DNA]</scope>
    <source>
        <strain evidence="4 5">M11/M66-122</strain>
    </source>
</reference>
<name>A0AAN9UA40_9PEZI</name>
<evidence type="ECO:0000259" key="3">
    <source>
        <dbReference type="Pfam" id="PF01205"/>
    </source>
</evidence>
<keyword evidence="5" id="KW-1185">Reference proteome</keyword>
<dbReference type="AlphaFoldDB" id="A0AAN9UA40"/>
<comment type="similarity">
    <text evidence="1">Belongs to the IMPACT family.</text>
</comment>
<evidence type="ECO:0000313" key="4">
    <source>
        <dbReference type="EMBL" id="KAK7743992.1"/>
    </source>
</evidence>
<evidence type="ECO:0000256" key="2">
    <source>
        <dbReference type="SAM" id="MobiDB-lite"/>
    </source>
</evidence>
<feature type="compositionally biased region" description="Polar residues" evidence="2">
    <location>
        <begin position="49"/>
        <end position="61"/>
    </location>
</feature>
<dbReference type="EMBL" id="JAKJXP020000127">
    <property type="protein sequence ID" value="KAK7743992.1"/>
    <property type="molecule type" value="Genomic_DNA"/>
</dbReference>
<dbReference type="InterPro" id="IPR023582">
    <property type="entry name" value="Impact"/>
</dbReference>
<dbReference type="InterPro" id="IPR001498">
    <property type="entry name" value="Impact_N"/>
</dbReference>
<evidence type="ECO:0000313" key="5">
    <source>
        <dbReference type="Proteomes" id="UP001320420"/>
    </source>
</evidence>
<dbReference type="PANTHER" id="PTHR16301:SF4">
    <property type="entry name" value="IMPACT N-TERMINAL DOMAIN-CONTAINING PROTEIN"/>
    <property type="match status" value="1"/>
</dbReference>
<dbReference type="PANTHER" id="PTHR16301">
    <property type="entry name" value="IMPACT-RELATED"/>
    <property type="match status" value="1"/>
</dbReference>
<dbReference type="InterPro" id="IPR020568">
    <property type="entry name" value="Ribosomal_Su5_D2-typ_SF"/>
</dbReference>
<dbReference type="Gene3D" id="3.30.230.30">
    <property type="entry name" value="Impact, N-terminal domain"/>
    <property type="match status" value="1"/>
</dbReference>
<protein>
    <recommendedName>
        <fullName evidence="3">Impact N-terminal domain-containing protein</fullName>
    </recommendedName>
</protein>
<feature type="region of interest" description="Disordered" evidence="2">
    <location>
        <begin position="49"/>
        <end position="78"/>
    </location>
</feature>
<feature type="region of interest" description="Disordered" evidence="2">
    <location>
        <begin position="433"/>
        <end position="454"/>
    </location>
</feature>
<accession>A0AAN9UA40</accession>
<dbReference type="GO" id="GO:0006446">
    <property type="term" value="P:regulation of translational initiation"/>
    <property type="evidence" value="ECO:0007669"/>
    <property type="project" value="TreeGrafter"/>
</dbReference>